<dbReference type="InterPro" id="IPR036291">
    <property type="entry name" value="NAD(P)-bd_dom_sf"/>
</dbReference>
<accession>A0A819GMY4</accession>
<comment type="caution">
    <text evidence="7">The sequence shown here is derived from an EMBL/GenBank/DDBJ whole genome shotgun (WGS) entry which is preliminary data.</text>
</comment>
<dbReference type="Pfam" id="PF23562">
    <property type="entry name" value="AMP-binding_C_3"/>
    <property type="match status" value="1"/>
</dbReference>
<evidence type="ECO:0000259" key="5">
    <source>
        <dbReference type="Pfam" id="PF07993"/>
    </source>
</evidence>
<evidence type="ECO:0000313" key="7">
    <source>
        <dbReference type="EMBL" id="CAF3886076.1"/>
    </source>
</evidence>
<name>A0A819GMY4_9BILA</name>
<gene>
    <name evidence="6" type="ORF">IZO911_LOCUS16646</name>
    <name evidence="7" type="ORF">KXQ929_LOCUS22023</name>
</gene>
<proteinExistence type="predicted"/>
<dbReference type="EMBL" id="CAJNOE010000150">
    <property type="protein sequence ID" value="CAF0982431.1"/>
    <property type="molecule type" value="Genomic_DNA"/>
</dbReference>
<dbReference type="Proteomes" id="UP000663860">
    <property type="component" value="Unassembled WGS sequence"/>
</dbReference>
<feature type="compositionally biased region" description="Acidic residues" evidence="3">
    <location>
        <begin position="1115"/>
        <end position="1137"/>
    </location>
</feature>
<organism evidence="7 8">
    <name type="scientific">Adineta steineri</name>
    <dbReference type="NCBI Taxonomy" id="433720"/>
    <lineage>
        <taxon>Eukaryota</taxon>
        <taxon>Metazoa</taxon>
        <taxon>Spiralia</taxon>
        <taxon>Gnathifera</taxon>
        <taxon>Rotifera</taxon>
        <taxon>Eurotatoria</taxon>
        <taxon>Bdelloidea</taxon>
        <taxon>Adinetida</taxon>
        <taxon>Adinetidae</taxon>
        <taxon>Adineta</taxon>
    </lineage>
</organism>
<dbReference type="InterPro" id="IPR036736">
    <property type="entry name" value="ACP-like_sf"/>
</dbReference>
<dbReference type="SUPFAM" id="SSF47336">
    <property type="entry name" value="ACP-like"/>
    <property type="match status" value="1"/>
</dbReference>
<evidence type="ECO:0000256" key="3">
    <source>
        <dbReference type="SAM" id="MobiDB-lite"/>
    </source>
</evidence>
<dbReference type="SUPFAM" id="SSF51735">
    <property type="entry name" value="NAD(P)-binding Rossmann-fold domains"/>
    <property type="match status" value="1"/>
</dbReference>
<dbReference type="PANTHER" id="PTHR44845:SF6">
    <property type="entry name" value="BETA-ALANINE-ACTIVATING ENZYME"/>
    <property type="match status" value="1"/>
</dbReference>
<feature type="domain" description="AMP-dependent synthetase/ligase" evidence="4">
    <location>
        <begin position="16"/>
        <end position="360"/>
    </location>
</feature>
<sequence length="1238" mass="141700">MEFLQQLPYSSIAGALEYQAQTKPEKTAILYPDLNKNSREYASLTYKQYNNVTNYLAEKISKHLPNSSSNELLTCGLLAIGGLEYLLSQYALLKLPNVIMFPISARNSQAAIEHLLKETKTVILLTTSQYLPMIKTIQQEQKELQSLKILLLDSEDFQIEEILKNKDIEYSISTNVNTIKKKKDDELNKVVVILHSSGSTAHPKPIYLTNRYFLISYSFYLSLTKDFWKEDDVILTWGALFHLLAFAGTVRSIVIGCTYALPLCVSFPPKPDELLNNIQVKNGITVLVTVPTLLEQLVRELLLEKNVHIGLKPLQKLRFVVYGGAGCPDELCKNLVDNDVTLLSVYGATETGVTLTTNCNPYNKRWKFMQLADIRKPFIRIETPPDAQSPNEKILIHLPNDPYLAENISNTPDGCYVVGDILLEDPPNSGEYRILGRQDDTLVHITGEKTNPIPMEYTIRSSPLIKNVAIIGHNQFCTAALIQLNIEEASNYDFNEIEENVWKIVQEANKEAPSHSRLVRQLVKILPMNKTLFVTHKGNLMRQKINQEYSTLISNIYDKFLNQQYQEKQQQQQQQNQTIGEKKQSKWTKEAIEKYLEEKLKSSLGDIINYSQSIFNFGINSLQIIELRNFICQDIYEIPKNFLYEYSAIDQIAEKLIEFIENGNVQNQEDDPYHYKLTEQIIEKYIHLIKINEISKNNIRKNQMSERVFLLTGANGSLGCFILQNLLNQSQSIVKRVYCLLRGSNTKERLFESFQQRRLDISILTKSVEQQRLIILSSSMNLSEEQFGQPDHIFQELNNNITDIIHSAWKMNFNQTIKDFEYDSILGVYNLLKFSSLNNIQFHFISSISSAGSGLLNIVPEEPLPRKAEIALPQGYGQSKYASEHLCWAAMNFWNVPVNIYRVGQVSGDTQNGVWNTTEMAAMMIYAGAGQLHKMPNIGQDINWIPVDICSNAFVELALKSSFDISISANERVYHLLNPHIITYEDYLNCLREAGLIFDTVSLKEFLDTILTTKDTTNPLIKLSSFFEQIFSKKDRSKLAKYETIKTVDKCQALQNCPQIDSHLIQLYLNYWKKCQLLKEQRTEEDCNNLLHVLEVNNVSKSNDDAEQALMIDESQGDSDEESGSEGFEDPETDETDDINKTIRINSRSRNNKRPLASTNKSSDNDENLSSTKRSKSDDDDGTYAYLRGRVATLTAENKKLKDKFIEIETSWMRKLTQFICAFENLLFIVLNLYITFQ</sequence>
<evidence type="ECO:0000256" key="2">
    <source>
        <dbReference type="ARBA" id="ARBA00022553"/>
    </source>
</evidence>
<feature type="region of interest" description="Disordered" evidence="3">
    <location>
        <begin position="1114"/>
        <end position="1180"/>
    </location>
</feature>
<protein>
    <recommendedName>
        <fullName evidence="9">Carrier domain-containing protein</fullName>
    </recommendedName>
</protein>
<dbReference type="PANTHER" id="PTHR44845">
    <property type="entry name" value="CARRIER DOMAIN-CONTAINING PROTEIN"/>
    <property type="match status" value="1"/>
</dbReference>
<evidence type="ECO:0000256" key="1">
    <source>
        <dbReference type="ARBA" id="ARBA00022450"/>
    </source>
</evidence>
<dbReference type="EMBL" id="CAJOBB010001655">
    <property type="protein sequence ID" value="CAF3886076.1"/>
    <property type="molecule type" value="Genomic_DNA"/>
</dbReference>
<dbReference type="Proteomes" id="UP000663868">
    <property type="component" value="Unassembled WGS sequence"/>
</dbReference>
<dbReference type="InterPro" id="IPR013120">
    <property type="entry name" value="FAR_NAD-bd"/>
</dbReference>
<dbReference type="Gene3D" id="3.40.50.720">
    <property type="entry name" value="NAD(P)-binding Rossmann-like Domain"/>
    <property type="match status" value="1"/>
</dbReference>
<dbReference type="InterPro" id="IPR042099">
    <property type="entry name" value="ANL_N_sf"/>
</dbReference>
<keyword evidence="1" id="KW-0596">Phosphopantetheine</keyword>
<dbReference type="Gene3D" id="3.40.50.12780">
    <property type="entry name" value="N-terminal domain of ligase-like"/>
    <property type="match status" value="1"/>
</dbReference>
<evidence type="ECO:0000313" key="6">
    <source>
        <dbReference type="EMBL" id="CAF0982431.1"/>
    </source>
</evidence>
<evidence type="ECO:0000313" key="8">
    <source>
        <dbReference type="Proteomes" id="UP000663868"/>
    </source>
</evidence>
<evidence type="ECO:0008006" key="9">
    <source>
        <dbReference type="Google" id="ProtNLM"/>
    </source>
</evidence>
<dbReference type="Pfam" id="PF07993">
    <property type="entry name" value="NAD_binding_4"/>
    <property type="match status" value="1"/>
</dbReference>
<dbReference type="SUPFAM" id="SSF56801">
    <property type="entry name" value="Acetyl-CoA synthetase-like"/>
    <property type="match status" value="1"/>
</dbReference>
<feature type="domain" description="Thioester reductase (TE)" evidence="5">
    <location>
        <begin position="711"/>
        <end position="953"/>
    </location>
</feature>
<dbReference type="AlphaFoldDB" id="A0A819GMY4"/>
<dbReference type="Pfam" id="PF00501">
    <property type="entry name" value="AMP-binding"/>
    <property type="match status" value="1"/>
</dbReference>
<dbReference type="InterPro" id="IPR000873">
    <property type="entry name" value="AMP-dep_synth/lig_dom"/>
</dbReference>
<evidence type="ECO:0000259" key="4">
    <source>
        <dbReference type="Pfam" id="PF00501"/>
    </source>
</evidence>
<keyword evidence="2" id="KW-0597">Phosphoprotein</keyword>
<reference evidence="7" key="1">
    <citation type="submission" date="2021-02" db="EMBL/GenBank/DDBJ databases">
        <authorList>
            <person name="Nowell W R."/>
        </authorList>
    </citation>
    <scope>NUCLEOTIDE SEQUENCE</scope>
</reference>